<evidence type="ECO:0000256" key="7">
    <source>
        <dbReference type="ARBA" id="ARBA00034078"/>
    </source>
</evidence>
<name>R9PTB4_AGAAL</name>
<organism evidence="11 12">
    <name type="scientific">Agarivorans albus MKT 106</name>
    <dbReference type="NCBI Taxonomy" id="1331007"/>
    <lineage>
        <taxon>Bacteria</taxon>
        <taxon>Pseudomonadati</taxon>
        <taxon>Pseudomonadota</taxon>
        <taxon>Gammaproteobacteria</taxon>
        <taxon>Alteromonadales</taxon>
        <taxon>Alteromonadaceae</taxon>
        <taxon>Agarivorans</taxon>
    </lineage>
</organism>
<sequence length="63" mass="6978">MFVCLCHGITDKQIKEAVQQGCENLADVRKKNGVASECGKCARMAKTIIDKELSITPKYYEVA</sequence>
<accession>R9PTB4</accession>
<dbReference type="CDD" id="cd19945">
    <property type="entry name" value="Fer2_BFD"/>
    <property type="match status" value="1"/>
</dbReference>
<dbReference type="InterPro" id="IPR007419">
    <property type="entry name" value="BFD-like_2Fe2S-bd_dom"/>
</dbReference>
<dbReference type="AlphaFoldDB" id="R9PTB4"/>
<evidence type="ECO:0000313" key="11">
    <source>
        <dbReference type="EMBL" id="GAD02126.1"/>
    </source>
</evidence>
<evidence type="ECO:0000256" key="5">
    <source>
        <dbReference type="ARBA" id="ARBA00023004"/>
    </source>
</evidence>
<dbReference type="InterPro" id="IPR041854">
    <property type="entry name" value="BFD-like_2Fe2S-bd_dom_sf"/>
</dbReference>
<comment type="cofactor">
    <cofactor evidence="7">
        <name>[2Fe-2S] cluster</name>
        <dbReference type="ChEBI" id="CHEBI:190135"/>
    </cofactor>
</comment>
<evidence type="ECO:0000256" key="1">
    <source>
        <dbReference type="ARBA" id="ARBA00022448"/>
    </source>
</evidence>
<keyword evidence="12" id="KW-1185">Reference proteome</keyword>
<proteinExistence type="inferred from homology"/>
<dbReference type="Pfam" id="PF04324">
    <property type="entry name" value="Fer2_BFD"/>
    <property type="match status" value="1"/>
</dbReference>
<dbReference type="STRING" id="1331007.AALB_2206"/>
<dbReference type="GO" id="GO:0046872">
    <property type="term" value="F:metal ion binding"/>
    <property type="evidence" value="ECO:0007669"/>
    <property type="project" value="UniProtKB-KW"/>
</dbReference>
<dbReference type="InterPro" id="IPR052371">
    <property type="entry name" value="BFD-associated_ferredoxin"/>
</dbReference>
<comment type="similarity">
    <text evidence="9">Belongs to the Bfd family.</text>
</comment>
<protein>
    <recommendedName>
        <fullName evidence="8">Bacterioferritin-associated ferredoxin</fullName>
    </recommendedName>
</protein>
<keyword evidence="1" id="KW-0813">Transport</keyword>
<evidence type="ECO:0000259" key="10">
    <source>
        <dbReference type="Pfam" id="PF04324"/>
    </source>
</evidence>
<dbReference type="Proteomes" id="UP000014461">
    <property type="component" value="Unassembled WGS sequence"/>
</dbReference>
<feature type="domain" description="BFD-like [2Fe-2S]-binding" evidence="10">
    <location>
        <begin position="3"/>
        <end position="50"/>
    </location>
</feature>
<comment type="caution">
    <text evidence="11">The sequence shown here is derived from an EMBL/GenBank/DDBJ whole genome shotgun (WGS) entry which is preliminary data.</text>
</comment>
<gene>
    <name evidence="11" type="ORF">AALB_2206</name>
</gene>
<dbReference type="EMBL" id="BARX01000013">
    <property type="protein sequence ID" value="GAD02126.1"/>
    <property type="molecule type" value="Genomic_DNA"/>
</dbReference>
<dbReference type="OrthoDB" id="9815350at2"/>
<dbReference type="PANTHER" id="PTHR37424:SF1">
    <property type="entry name" value="BACTERIOFERRITIN-ASSOCIATED FERREDOXIN"/>
    <property type="match status" value="1"/>
</dbReference>
<evidence type="ECO:0000256" key="2">
    <source>
        <dbReference type="ARBA" id="ARBA00022714"/>
    </source>
</evidence>
<keyword evidence="3" id="KW-0479">Metal-binding</keyword>
<dbReference type="RefSeq" id="WP_016401894.1">
    <property type="nucleotide sequence ID" value="NZ_BARX01000013.1"/>
</dbReference>
<keyword evidence="6" id="KW-0411">Iron-sulfur</keyword>
<evidence type="ECO:0000256" key="3">
    <source>
        <dbReference type="ARBA" id="ARBA00022723"/>
    </source>
</evidence>
<dbReference type="Gene3D" id="1.10.10.1100">
    <property type="entry name" value="BFD-like [2Fe-2S]-binding domain"/>
    <property type="match status" value="1"/>
</dbReference>
<evidence type="ECO:0000313" key="12">
    <source>
        <dbReference type="Proteomes" id="UP000014461"/>
    </source>
</evidence>
<evidence type="ECO:0000256" key="6">
    <source>
        <dbReference type="ARBA" id="ARBA00023014"/>
    </source>
</evidence>
<reference evidence="11" key="1">
    <citation type="journal article" date="2013" name="Genome Announc.">
        <title>Draft Genome Sequence of Agarivorans albus Strain MKT 106T, an Agarolytic Marine Bacterium.</title>
        <authorList>
            <person name="Yasuike M."/>
            <person name="Nakamura Y."/>
            <person name="Kai W."/>
            <person name="Fujiwara A."/>
            <person name="Fukui Y."/>
            <person name="Satomi M."/>
            <person name="Sano M."/>
        </authorList>
    </citation>
    <scope>NUCLEOTIDE SEQUENCE [LARGE SCALE GENOMIC DNA]</scope>
</reference>
<dbReference type="GO" id="GO:0051537">
    <property type="term" value="F:2 iron, 2 sulfur cluster binding"/>
    <property type="evidence" value="ECO:0007669"/>
    <property type="project" value="UniProtKB-KW"/>
</dbReference>
<evidence type="ECO:0000256" key="4">
    <source>
        <dbReference type="ARBA" id="ARBA00022982"/>
    </source>
</evidence>
<keyword evidence="4" id="KW-0249">Electron transport</keyword>
<evidence type="ECO:0000256" key="9">
    <source>
        <dbReference type="ARBA" id="ARBA00046332"/>
    </source>
</evidence>
<evidence type="ECO:0000256" key="8">
    <source>
        <dbReference type="ARBA" id="ARBA00039386"/>
    </source>
</evidence>
<keyword evidence="2" id="KW-0001">2Fe-2S</keyword>
<dbReference type="PANTHER" id="PTHR37424">
    <property type="entry name" value="BACTERIOFERRITIN-ASSOCIATED FERREDOXIN"/>
    <property type="match status" value="1"/>
</dbReference>
<keyword evidence="5" id="KW-0408">Iron</keyword>